<proteinExistence type="predicted"/>
<reference evidence="3" key="1">
    <citation type="journal article" date="2024" name="IScience">
        <title>Strigolactones Initiate the Formation of Haustorium-like Structures in Castilleja.</title>
        <authorList>
            <person name="Buerger M."/>
            <person name="Peterson D."/>
            <person name="Chory J."/>
        </authorList>
    </citation>
    <scope>NUCLEOTIDE SEQUENCE [LARGE SCALE GENOMIC DNA]</scope>
</reference>
<dbReference type="InterPro" id="IPR036047">
    <property type="entry name" value="F-box-like_dom_sf"/>
</dbReference>
<evidence type="ECO:0000313" key="3">
    <source>
        <dbReference type="Proteomes" id="UP001632038"/>
    </source>
</evidence>
<evidence type="ECO:0000259" key="1">
    <source>
        <dbReference type="PROSITE" id="PS50181"/>
    </source>
</evidence>
<dbReference type="InterPro" id="IPR001810">
    <property type="entry name" value="F-box_dom"/>
</dbReference>
<comment type="caution">
    <text evidence="2">The sequence shown here is derived from an EMBL/GenBank/DDBJ whole genome shotgun (WGS) entry which is preliminary data.</text>
</comment>
<dbReference type="Gene3D" id="3.80.10.10">
    <property type="entry name" value="Ribonuclease Inhibitor"/>
    <property type="match status" value="1"/>
</dbReference>
<gene>
    <name evidence="2" type="ORF">CASFOL_022012</name>
</gene>
<protein>
    <recommendedName>
        <fullName evidence="1">F-box domain-containing protein</fullName>
    </recommendedName>
</protein>
<dbReference type="SUPFAM" id="SSF81383">
    <property type="entry name" value="F-box domain"/>
    <property type="match status" value="1"/>
</dbReference>
<dbReference type="SUPFAM" id="SSF52047">
    <property type="entry name" value="RNI-like"/>
    <property type="match status" value="1"/>
</dbReference>
<name>A0ABD3CY80_9LAMI</name>
<organism evidence="2 3">
    <name type="scientific">Castilleja foliolosa</name>
    <dbReference type="NCBI Taxonomy" id="1961234"/>
    <lineage>
        <taxon>Eukaryota</taxon>
        <taxon>Viridiplantae</taxon>
        <taxon>Streptophyta</taxon>
        <taxon>Embryophyta</taxon>
        <taxon>Tracheophyta</taxon>
        <taxon>Spermatophyta</taxon>
        <taxon>Magnoliopsida</taxon>
        <taxon>eudicotyledons</taxon>
        <taxon>Gunneridae</taxon>
        <taxon>Pentapetalae</taxon>
        <taxon>asterids</taxon>
        <taxon>lamiids</taxon>
        <taxon>Lamiales</taxon>
        <taxon>Orobanchaceae</taxon>
        <taxon>Pedicularideae</taxon>
        <taxon>Castillejinae</taxon>
        <taxon>Castilleja</taxon>
    </lineage>
</organism>
<sequence>MNRHSAKRRREDDDDGSAITTDRLSQLPQPILHHILSLLSQKEAVQTSVLSKSWRYLWHGRFTVEFRGDDLCLNKKMKKKIWCFVDKTLQRYLDQNLSLQKFFFDIECEFDLELLQKWIPVLIMNMGLRSLSLIFSWDHNNTMFFPLPLVVFQSESLVELHLQWCNLNALKPTDSVMLNNLQTLRLHYVDITNEIFEKIISGCPLIENLDLSFCTLLNSIKLRKHHNIKDFGSSWGQIIIEIENTHTLESVRLTNSCRNWFLCHKNMHFPHLKSLDLYKVKLPADIFDNFSTFFPCLNELSLNSCQGLKEFRLLSSSIKRLTIIMGKRNRIKAVIDTPNILYFEYSGHGFLPSIKFGTTSNEWKSEISLWYKLSRSNKDAKAWFLKVNKLLKALSQSHITLVFNPSKYKKLHINDSHGGFYKPVVVKHLKLWECFPSSSDSAILNCLFRICRPRYIHMDLYDDDTDMDLYDDDTDTDMDMDDDLRAKCKKINNLAGFMSKTVPNEIGCCFWLKDLGEVGIEVRDKEAKEWHCVEGTSLPALSFQQRVRFRLTWTEQISSCVDVSKISMSEIC</sequence>
<feature type="domain" description="F-box" evidence="1">
    <location>
        <begin position="21"/>
        <end position="57"/>
    </location>
</feature>
<dbReference type="Gene3D" id="1.20.1280.50">
    <property type="match status" value="1"/>
</dbReference>
<accession>A0ABD3CY80</accession>
<evidence type="ECO:0000313" key="2">
    <source>
        <dbReference type="EMBL" id="KAL3634958.1"/>
    </source>
</evidence>
<keyword evidence="3" id="KW-1185">Reference proteome</keyword>
<dbReference type="EMBL" id="JAVIJP010000028">
    <property type="protein sequence ID" value="KAL3634958.1"/>
    <property type="molecule type" value="Genomic_DNA"/>
</dbReference>
<dbReference type="InterPro" id="IPR055411">
    <property type="entry name" value="LRR_FXL15/At3g58940/PEG3-like"/>
</dbReference>
<dbReference type="Pfam" id="PF00646">
    <property type="entry name" value="F-box"/>
    <property type="match status" value="1"/>
</dbReference>
<dbReference type="InterPro" id="IPR053781">
    <property type="entry name" value="F-box_AtFBL13-like"/>
</dbReference>
<dbReference type="InterPro" id="IPR032675">
    <property type="entry name" value="LRR_dom_sf"/>
</dbReference>
<dbReference type="PROSITE" id="PS50181">
    <property type="entry name" value="FBOX"/>
    <property type="match status" value="1"/>
</dbReference>
<dbReference type="Pfam" id="PF24758">
    <property type="entry name" value="LRR_At5g56370"/>
    <property type="match status" value="1"/>
</dbReference>
<dbReference type="CDD" id="cd22160">
    <property type="entry name" value="F-box_AtFBL13-like"/>
    <property type="match status" value="1"/>
</dbReference>
<dbReference type="AlphaFoldDB" id="A0ABD3CY80"/>
<dbReference type="Proteomes" id="UP001632038">
    <property type="component" value="Unassembled WGS sequence"/>
</dbReference>
<dbReference type="PANTHER" id="PTHR31639:SF42">
    <property type="entry name" value="OS02G0160200 PROTEIN"/>
    <property type="match status" value="1"/>
</dbReference>
<dbReference type="PANTHER" id="PTHR31639">
    <property type="entry name" value="F-BOX PROTEIN-LIKE"/>
    <property type="match status" value="1"/>
</dbReference>